<dbReference type="GO" id="GO:0006508">
    <property type="term" value="P:proteolysis"/>
    <property type="evidence" value="ECO:0007669"/>
    <property type="project" value="UniProtKB-KW"/>
</dbReference>
<dbReference type="STRING" id="1423731.FC81_GL001975"/>
<organism evidence="7 8">
    <name type="scientific">Liquorilactobacillus capillatus DSM 19910</name>
    <dbReference type="NCBI Taxonomy" id="1423731"/>
    <lineage>
        <taxon>Bacteria</taxon>
        <taxon>Bacillati</taxon>
        <taxon>Bacillota</taxon>
        <taxon>Bacilli</taxon>
        <taxon>Lactobacillales</taxon>
        <taxon>Lactobacillaceae</taxon>
        <taxon>Liquorilactobacillus</taxon>
    </lineage>
</organism>
<protein>
    <recommendedName>
        <fullName evidence="5">Aminopeptidase</fullName>
    </recommendedName>
</protein>
<name>A0A0R1LYZ0_9LACO</name>
<comment type="subcellular location">
    <subcellularLocation>
        <location evidence="1">Cytoplasm</location>
    </subcellularLocation>
</comment>
<evidence type="ECO:0000256" key="1">
    <source>
        <dbReference type="ARBA" id="ARBA00004496"/>
    </source>
</evidence>
<dbReference type="GO" id="GO:0043418">
    <property type="term" value="P:homocysteine catabolic process"/>
    <property type="evidence" value="ECO:0007669"/>
    <property type="project" value="TreeGrafter"/>
</dbReference>
<dbReference type="GO" id="GO:0070005">
    <property type="term" value="F:cysteine-type aminopeptidase activity"/>
    <property type="evidence" value="ECO:0007669"/>
    <property type="project" value="InterPro"/>
</dbReference>
<keyword evidence="5" id="KW-0031">Aminopeptidase</keyword>
<dbReference type="InterPro" id="IPR025660">
    <property type="entry name" value="Pept_his_AS"/>
</dbReference>
<sequence>MERDITKDDLAFFRTALDGVPAANVIARAVQKNGINATSENYAAKRKLNRVFSVDLKTGAVTNQKKSGRCWLFSALNTLRHDFTQEYHVKDFQFSQNYNSFYDRLEKANKFYETVIETANLPFSDRYVDKLFTDPDGDGGQWANAAALIAKYGVVPQSVMPETYNSEKTAEISETLILKLRKDGLALRKLVSQGTTTTEIIKVKKEYLRQIYRMLVYVFGEPPVKFDFEYRDDQKKYHLDRALTPKAFYAKYAAREWEDYVCLTNAPDHELNQVFGLTSQDYLFTGQKITFLNTDIQVLKKAAIDQLKDGETVWFGNDVLKDMDRQQGILDPAFYKKDALFNIDLRLSKADRLRTREGSVSHAMTLVGVDLVDNKPTKWKVENSWGDKNGDKGYFIMSDAWFDDYVYEVIVNKKYLDAQQRQLLTKEKIMLEPWDSLA</sequence>
<dbReference type="PANTHER" id="PTHR10363">
    <property type="entry name" value="BLEOMYCIN HYDROLASE"/>
    <property type="match status" value="1"/>
</dbReference>
<keyword evidence="2 5" id="KW-0645">Protease</keyword>
<dbReference type="EMBL" id="AZEF01000041">
    <property type="protein sequence ID" value="KRL00617.1"/>
    <property type="molecule type" value="Genomic_DNA"/>
</dbReference>
<feature type="active site" evidence="6">
    <location>
        <position position="362"/>
    </location>
</feature>
<evidence type="ECO:0000256" key="6">
    <source>
        <dbReference type="PIRSR" id="PIRSR005700-1"/>
    </source>
</evidence>
<keyword evidence="8" id="KW-1185">Reference proteome</keyword>
<dbReference type="OrthoDB" id="1111399at2"/>
<evidence type="ECO:0000256" key="2">
    <source>
        <dbReference type="ARBA" id="ARBA00022670"/>
    </source>
</evidence>
<evidence type="ECO:0000313" key="8">
    <source>
        <dbReference type="Proteomes" id="UP000051621"/>
    </source>
</evidence>
<dbReference type="AlphaFoldDB" id="A0A0R1LYZ0"/>
<keyword evidence="3 5" id="KW-0378">Hydrolase</keyword>
<proteinExistence type="inferred from homology"/>
<gene>
    <name evidence="7" type="ORF">FC81_GL001975</name>
</gene>
<accession>A0A0R1LYZ0</accession>
<reference evidence="7 8" key="1">
    <citation type="journal article" date="2015" name="Genome Announc.">
        <title>Expanding the biotechnology potential of lactobacilli through comparative genomics of 213 strains and associated genera.</title>
        <authorList>
            <person name="Sun Z."/>
            <person name="Harris H.M."/>
            <person name="McCann A."/>
            <person name="Guo C."/>
            <person name="Argimon S."/>
            <person name="Zhang W."/>
            <person name="Yang X."/>
            <person name="Jeffery I.B."/>
            <person name="Cooney J.C."/>
            <person name="Kagawa T.F."/>
            <person name="Liu W."/>
            <person name="Song Y."/>
            <person name="Salvetti E."/>
            <person name="Wrobel A."/>
            <person name="Rasinkangas P."/>
            <person name="Parkhill J."/>
            <person name="Rea M.C."/>
            <person name="O'Sullivan O."/>
            <person name="Ritari J."/>
            <person name="Douillard F.P."/>
            <person name="Paul Ross R."/>
            <person name="Yang R."/>
            <person name="Briner A.E."/>
            <person name="Felis G.E."/>
            <person name="de Vos W.M."/>
            <person name="Barrangou R."/>
            <person name="Klaenhammer T.R."/>
            <person name="Caufield P.W."/>
            <person name="Cui Y."/>
            <person name="Zhang H."/>
            <person name="O'Toole P.W."/>
        </authorList>
    </citation>
    <scope>NUCLEOTIDE SEQUENCE [LARGE SCALE GENOMIC DNA]</scope>
    <source>
        <strain evidence="7 8">DSM 19910</strain>
    </source>
</reference>
<dbReference type="PROSITE" id="PS00639">
    <property type="entry name" value="THIOL_PROTEASE_HIS"/>
    <property type="match status" value="1"/>
</dbReference>
<evidence type="ECO:0000256" key="5">
    <source>
        <dbReference type="PIRNR" id="PIRNR005700"/>
    </source>
</evidence>
<evidence type="ECO:0000313" key="7">
    <source>
        <dbReference type="EMBL" id="KRL00617.1"/>
    </source>
</evidence>
<dbReference type="InterPro" id="IPR004134">
    <property type="entry name" value="Peptidase_C1B"/>
</dbReference>
<dbReference type="SUPFAM" id="SSF54001">
    <property type="entry name" value="Cysteine proteinases"/>
    <property type="match status" value="1"/>
</dbReference>
<dbReference type="PIRSF" id="PIRSF005700">
    <property type="entry name" value="PepC"/>
    <property type="match status" value="1"/>
</dbReference>
<dbReference type="RefSeq" id="WP_057745895.1">
    <property type="nucleotide sequence ID" value="NZ_AZEF01000041.1"/>
</dbReference>
<keyword evidence="4 5" id="KW-0788">Thiol protease</keyword>
<dbReference type="InterPro" id="IPR038765">
    <property type="entry name" value="Papain-like_cys_pep_sf"/>
</dbReference>
<dbReference type="InterPro" id="IPR000169">
    <property type="entry name" value="Pept_cys_AS"/>
</dbReference>
<evidence type="ECO:0000256" key="3">
    <source>
        <dbReference type="ARBA" id="ARBA00022801"/>
    </source>
</evidence>
<evidence type="ECO:0000256" key="4">
    <source>
        <dbReference type="ARBA" id="ARBA00022807"/>
    </source>
</evidence>
<dbReference type="PANTHER" id="PTHR10363:SF2">
    <property type="entry name" value="BLEOMYCIN HYDROLASE"/>
    <property type="match status" value="1"/>
</dbReference>
<dbReference type="PROSITE" id="PS00139">
    <property type="entry name" value="THIOL_PROTEASE_CYS"/>
    <property type="match status" value="1"/>
</dbReference>
<dbReference type="Pfam" id="PF03051">
    <property type="entry name" value="Peptidase_C1_2"/>
    <property type="match status" value="1"/>
</dbReference>
<dbReference type="GO" id="GO:0005737">
    <property type="term" value="C:cytoplasm"/>
    <property type="evidence" value="ECO:0007669"/>
    <property type="project" value="UniProtKB-SubCell"/>
</dbReference>
<dbReference type="Proteomes" id="UP000051621">
    <property type="component" value="Unassembled WGS sequence"/>
</dbReference>
<dbReference type="Gene3D" id="3.90.70.10">
    <property type="entry name" value="Cysteine proteinases"/>
    <property type="match status" value="1"/>
</dbReference>
<dbReference type="CDD" id="cd00585">
    <property type="entry name" value="Peptidase_C1B"/>
    <property type="match status" value="1"/>
</dbReference>
<feature type="active site" evidence="6">
    <location>
        <position position="383"/>
    </location>
</feature>
<comment type="similarity">
    <text evidence="5">Belongs to the peptidase C1 family.</text>
</comment>
<comment type="caution">
    <text evidence="7">The sequence shown here is derived from an EMBL/GenBank/DDBJ whole genome shotgun (WGS) entry which is preliminary data.</text>
</comment>
<dbReference type="PATRIC" id="fig|1423731.3.peg.2030"/>
<feature type="active site" evidence="6">
    <location>
        <position position="70"/>
    </location>
</feature>
<dbReference type="GO" id="GO:0009636">
    <property type="term" value="P:response to toxic substance"/>
    <property type="evidence" value="ECO:0007669"/>
    <property type="project" value="TreeGrafter"/>
</dbReference>